<dbReference type="EMBL" id="CAJOBA010042472">
    <property type="protein sequence ID" value="CAF4133757.1"/>
    <property type="molecule type" value="Genomic_DNA"/>
</dbReference>
<dbReference type="Gene3D" id="3.40.50.620">
    <property type="entry name" value="HUPs"/>
    <property type="match status" value="1"/>
</dbReference>
<dbReference type="InterPro" id="IPR051182">
    <property type="entry name" value="Euk_NMN_adenylyltrnsfrase"/>
</dbReference>
<dbReference type="GO" id="GO:0004515">
    <property type="term" value="F:nicotinate-nucleotide adenylyltransferase activity"/>
    <property type="evidence" value="ECO:0007669"/>
    <property type="project" value="TreeGrafter"/>
</dbReference>
<dbReference type="GO" id="GO:0009435">
    <property type="term" value="P:NAD+ biosynthetic process"/>
    <property type="evidence" value="ECO:0007669"/>
    <property type="project" value="TreeGrafter"/>
</dbReference>
<dbReference type="Proteomes" id="UP000663829">
    <property type="component" value="Unassembled WGS sequence"/>
</dbReference>
<evidence type="ECO:0000313" key="6">
    <source>
        <dbReference type="Proteomes" id="UP000663829"/>
    </source>
</evidence>
<evidence type="ECO:0000313" key="2">
    <source>
        <dbReference type="EMBL" id="CAF1323241.1"/>
    </source>
</evidence>
<dbReference type="EMBL" id="CAJNOQ010015171">
    <property type="protein sequence ID" value="CAF1356708.1"/>
    <property type="molecule type" value="Genomic_DNA"/>
</dbReference>
<name>A0A815HU65_9BILA</name>
<dbReference type="InterPro" id="IPR014729">
    <property type="entry name" value="Rossmann-like_a/b/a_fold"/>
</dbReference>
<dbReference type="OrthoDB" id="422187at2759"/>
<dbReference type="Proteomes" id="UP000681722">
    <property type="component" value="Unassembled WGS sequence"/>
</dbReference>
<dbReference type="Proteomes" id="UP000682733">
    <property type="component" value="Unassembled WGS sequence"/>
</dbReference>
<dbReference type="AlphaFoldDB" id="A0A815HU65"/>
<evidence type="ECO:0000259" key="1">
    <source>
        <dbReference type="Pfam" id="PF01467"/>
    </source>
</evidence>
<dbReference type="GO" id="GO:0000309">
    <property type="term" value="F:nicotinamide-nucleotide adenylyltransferase activity"/>
    <property type="evidence" value="ECO:0007669"/>
    <property type="project" value="TreeGrafter"/>
</dbReference>
<evidence type="ECO:0000313" key="3">
    <source>
        <dbReference type="EMBL" id="CAF1356708.1"/>
    </source>
</evidence>
<dbReference type="SUPFAM" id="SSF52374">
    <property type="entry name" value="Nucleotidylyl transferase"/>
    <property type="match status" value="1"/>
</dbReference>
<dbReference type="PANTHER" id="PTHR12039">
    <property type="entry name" value="NICOTINAMIDE MONONUCLEOTIDE ADENYLYLTRANSFERASE"/>
    <property type="match status" value="1"/>
</dbReference>
<keyword evidence="6" id="KW-1185">Reference proteome</keyword>
<sequence>MHSKETTNLDLLIANLQPNSNENCVLITTGALNPIHKTHILNLIQTKSYLERSPHNFNVLAGYLSPTHDNYVAEKLFNKHIQAEHRIAMCNEAVKEAKQEHWISVDRAECMATKFIDFPEVCEQLFVFLNDKLVKQQKLLQKAVRVIYVCGLDHFNKCGNIDRLARDELGIAVIHRQNSNEKYINGANADPNIFYVSKMDSKQNVEDVSSSLIRQRLQQGQSCDHLTYQSVLKYLKVNKL</sequence>
<comment type="caution">
    <text evidence="3">The sequence shown here is derived from an EMBL/GenBank/DDBJ whole genome shotgun (WGS) entry which is preliminary data.</text>
</comment>
<dbReference type="Pfam" id="PF01467">
    <property type="entry name" value="CTP_transf_like"/>
    <property type="match status" value="1"/>
</dbReference>
<organism evidence="3 6">
    <name type="scientific">Didymodactylos carnosus</name>
    <dbReference type="NCBI Taxonomy" id="1234261"/>
    <lineage>
        <taxon>Eukaryota</taxon>
        <taxon>Metazoa</taxon>
        <taxon>Spiralia</taxon>
        <taxon>Gnathifera</taxon>
        <taxon>Rotifera</taxon>
        <taxon>Eurotatoria</taxon>
        <taxon>Bdelloidea</taxon>
        <taxon>Philodinida</taxon>
        <taxon>Philodinidae</taxon>
        <taxon>Didymodactylos</taxon>
    </lineage>
</organism>
<evidence type="ECO:0000313" key="4">
    <source>
        <dbReference type="EMBL" id="CAF4133757.1"/>
    </source>
</evidence>
<dbReference type="InterPro" id="IPR004821">
    <property type="entry name" value="Cyt_trans-like"/>
</dbReference>
<dbReference type="PANTHER" id="PTHR12039:SF0">
    <property type="entry name" value="NICOTINAMIDE-NUCLEOTIDE ADENYLYLTRANSFERASE"/>
    <property type="match status" value="1"/>
</dbReference>
<dbReference type="Proteomes" id="UP000677228">
    <property type="component" value="Unassembled WGS sequence"/>
</dbReference>
<dbReference type="EMBL" id="CAJNOK010020865">
    <property type="protein sequence ID" value="CAF1323241.1"/>
    <property type="molecule type" value="Genomic_DNA"/>
</dbReference>
<evidence type="ECO:0000313" key="5">
    <source>
        <dbReference type="EMBL" id="CAF4230947.1"/>
    </source>
</evidence>
<proteinExistence type="predicted"/>
<dbReference type="EMBL" id="CAJOBC010067343">
    <property type="protein sequence ID" value="CAF4230947.1"/>
    <property type="molecule type" value="Genomic_DNA"/>
</dbReference>
<reference evidence="3" key="1">
    <citation type="submission" date="2021-02" db="EMBL/GenBank/DDBJ databases">
        <authorList>
            <person name="Nowell W R."/>
        </authorList>
    </citation>
    <scope>NUCLEOTIDE SEQUENCE</scope>
</reference>
<gene>
    <name evidence="3" type="ORF">GPM918_LOCUS31175</name>
    <name evidence="2" type="ORF">OVA965_LOCUS29540</name>
    <name evidence="5" type="ORF">SRO942_LOCUS31811</name>
    <name evidence="4" type="ORF">TMI583_LOCUS30316</name>
</gene>
<protein>
    <recommendedName>
        <fullName evidence="1">Cytidyltransferase-like domain-containing protein</fullName>
    </recommendedName>
</protein>
<feature type="domain" description="Cytidyltransferase-like" evidence="1">
    <location>
        <begin position="27"/>
        <end position="216"/>
    </location>
</feature>
<accession>A0A815HU65</accession>